<proteinExistence type="predicted"/>
<dbReference type="EMBL" id="CP045032">
    <property type="protein sequence ID" value="QFQ02553.1"/>
    <property type="molecule type" value="Genomic_DNA"/>
</dbReference>
<organism evidence="1 2">
    <name type="scientific">Corynebacterium urogenitale</name>
    <dbReference type="NCBI Taxonomy" id="2487892"/>
    <lineage>
        <taxon>Bacteria</taxon>
        <taxon>Bacillati</taxon>
        <taxon>Actinomycetota</taxon>
        <taxon>Actinomycetes</taxon>
        <taxon>Mycobacteriales</taxon>
        <taxon>Corynebacteriaceae</taxon>
        <taxon>Corynebacterium</taxon>
    </lineage>
</organism>
<accession>A0A5J6ZA16</accession>
<dbReference type="AlphaFoldDB" id="A0A5J6ZA16"/>
<sequence length="146" mass="16038">MQIDSLLAKVDSSEVRPLPEDANPLLEKSVSAEDVSEVNGMVDRLFESKMPLEKLSKLPEQELVAVAHNLEMRSSLRFIGYLGNKGLIADERASFQIAMIAGLLILCLATERECLNGSKTLTSLNVNSIGDVKKRVKLTNGQVVRK</sequence>
<evidence type="ECO:0000313" key="2">
    <source>
        <dbReference type="Proteomes" id="UP000326711"/>
    </source>
</evidence>
<dbReference type="RefSeq" id="WP_151902900.1">
    <property type="nucleotide sequence ID" value="NZ_CP045032.1"/>
</dbReference>
<protein>
    <submittedName>
        <fullName evidence="1">Uncharacterized protein</fullName>
    </submittedName>
</protein>
<keyword evidence="2" id="KW-1185">Reference proteome</keyword>
<reference evidence="2" key="1">
    <citation type="submission" date="2019-10" db="EMBL/GenBank/DDBJ databases">
        <title>Complete genome sequence of Corynebacterium urogenitalis DSM 108747, isolated from the genital tract of a cow.</title>
        <authorList>
            <person name="Ruckert C."/>
            <person name="Ballas P."/>
            <person name="Wagener K."/>
            <person name="Drillich M."/>
            <person name="Kaempfer P."/>
            <person name="Busse H.-J."/>
            <person name="Ehling-Schulz M."/>
        </authorList>
    </citation>
    <scope>NUCLEOTIDE SEQUENCE [LARGE SCALE GENOMIC DNA]</scope>
    <source>
        <strain evidence="2">LMM 1652</strain>
    </source>
</reference>
<gene>
    <name evidence="1" type="ORF">CUROG_05950</name>
</gene>
<evidence type="ECO:0000313" key="1">
    <source>
        <dbReference type="EMBL" id="QFQ02553.1"/>
    </source>
</evidence>
<dbReference type="Proteomes" id="UP000326711">
    <property type="component" value="Chromosome"/>
</dbReference>
<name>A0A5J6ZA16_9CORY</name>
<dbReference type="KEGG" id="cuo:CUROG_05950"/>